<keyword evidence="6" id="KW-0812">Transmembrane</keyword>
<evidence type="ECO:0000256" key="2">
    <source>
        <dbReference type="ARBA" id="ARBA00023136"/>
    </source>
</evidence>
<dbReference type="Gene3D" id="1.10.287.110">
    <property type="entry name" value="DnaJ domain"/>
    <property type="match status" value="1"/>
</dbReference>
<keyword evidence="5" id="KW-0449">Lipoprotein</keyword>
<comment type="subcellular location">
    <subcellularLocation>
        <location evidence="1">Membrane</location>
        <topology evidence="1">Lipid-anchor</topology>
    </subcellularLocation>
</comment>
<dbReference type="GO" id="GO:0016020">
    <property type="term" value="C:membrane"/>
    <property type="evidence" value="ECO:0007669"/>
    <property type="project" value="UniProtKB-SubCell"/>
</dbReference>
<sequence>MTESDQYTHEPITKKKTLYEVLEIDKKATDDDIKKAYRKLALRYHPDKNLNGDITKTEKFKEINYANAVLSNPEKKKLYDDYGDFGLKMMDQLGEERMAHFRVFMKPWVKVLVMCGLFVLTAGCFGCFCCCCCGCQCCCNFCCGRYKPKEEQYMETDYNDIINDDRDAADPIMSQPQIIPELSPMLQSCLVHRQHPSGKLWVNCGV</sequence>
<accession>A0A915DII5</accession>
<name>A0A915DII5_9BILA</name>
<dbReference type="SUPFAM" id="SSF46565">
    <property type="entry name" value="Chaperone J-domain"/>
    <property type="match status" value="1"/>
</dbReference>
<keyword evidence="4" id="KW-0143">Chaperone</keyword>
<keyword evidence="3" id="KW-0564">Palmitate</keyword>
<dbReference type="InterPro" id="IPR018253">
    <property type="entry name" value="DnaJ_domain_CS"/>
</dbReference>
<dbReference type="InterPro" id="IPR051434">
    <property type="entry name" value="DnaJ_C_subfamily_member5"/>
</dbReference>
<keyword evidence="8" id="KW-1185">Reference proteome</keyword>
<dbReference type="WBParaSite" id="jg20399">
    <property type="protein sequence ID" value="jg20399"/>
    <property type="gene ID" value="jg20399"/>
</dbReference>
<organism evidence="8 9">
    <name type="scientific">Ditylenchus dipsaci</name>
    <dbReference type="NCBI Taxonomy" id="166011"/>
    <lineage>
        <taxon>Eukaryota</taxon>
        <taxon>Metazoa</taxon>
        <taxon>Ecdysozoa</taxon>
        <taxon>Nematoda</taxon>
        <taxon>Chromadorea</taxon>
        <taxon>Rhabditida</taxon>
        <taxon>Tylenchina</taxon>
        <taxon>Tylenchomorpha</taxon>
        <taxon>Sphaerularioidea</taxon>
        <taxon>Anguinidae</taxon>
        <taxon>Anguininae</taxon>
        <taxon>Ditylenchus</taxon>
    </lineage>
</organism>
<dbReference type="CDD" id="cd06257">
    <property type="entry name" value="DnaJ"/>
    <property type="match status" value="1"/>
</dbReference>
<dbReference type="GO" id="GO:0061177">
    <property type="term" value="C:type Is terminal bouton"/>
    <property type="evidence" value="ECO:0007669"/>
    <property type="project" value="TreeGrafter"/>
</dbReference>
<dbReference type="InterPro" id="IPR036869">
    <property type="entry name" value="J_dom_sf"/>
</dbReference>
<dbReference type="Pfam" id="PF00226">
    <property type="entry name" value="DnaJ"/>
    <property type="match status" value="1"/>
</dbReference>
<keyword evidence="2 6" id="KW-0472">Membrane</keyword>
<dbReference type="PROSITE" id="PS50076">
    <property type="entry name" value="DNAJ_2"/>
    <property type="match status" value="1"/>
</dbReference>
<dbReference type="AlphaFoldDB" id="A0A915DII5"/>
<reference evidence="9" key="1">
    <citation type="submission" date="2022-11" db="UniProtKB">
        <authorList>
            <consortium name="WormBaseParasite"/>
        </authorList>
    </citation>
    <scope>IDENTIFICATION</scope>
</reference>
<evidence type="ECO:0000313" key="8">
    <source>
        <dbReference type="Proteomes" id="UP000887574"/>
    </source>
</evidence>
<evidence type="ECO:0000256" key="3">
    <source>
        <dbReference type="ARBA" id="ARBA00023139"/>
    </source>
</evidence>
<feature type="transmembrane region" description="Helical" evidence="6">
    <location>
        <begin position="107"/>
        <end position="128"/>
    </location>
</feature>
<evidence type="ECO:0000256" key="5">
    <source>
        <dbReference type="ARBA" id="ARBA00023288"/>
    </source>
</evidence>
<evidence type="ECO:0000256" key="4">
    <source>
        <dbReference type="ARBA" id="ARBA00023186"/>
    </source>
</evidence>
<keyword evidence="6" id="KW-1133">Transmembrane helix</keyword>
<dbReference type="PANTHER" id="PTHR44027">
    <property type="entry name" value="DNAJ HOMOLOG SUBFAMILY C MEMBER 5 HOMOLOG"/>
    <property type="match status" value="1"/>
</dbReference>
<dbReference type="PRINTS" id="PR00625">
    <property type="entry name" value="JDOMAIN"/>
</dbReference>
<dbReference type="Proteomes" id="UP000887574">
    <property type="component" value="Unplaced"/>
</dbReference>
<dbReference type="GO" id="GO:0005737">
    <property type="term" value="C:cytoplasm"/>
    <property type="evidence" value="ECO:0007669"/>
    <property type="project" value="UniProtKB-ARBA"/>
</dbReference>
<dbReference type="GO" id="GO:1900073">
    <property type="term" value="P:regulation of neuromuscular synaptic transmission"/>
    <property type="evidence" value="ECO:0007669"/>
    <property type="project" value="TreeGrafter"/>
</dbReference>
<dbReference type="PROSITE" id="PS00636">
    <property type="entry name" value="DNAJ_1"/>
    <property type="match status" value="1"/>
</dbReference>
<dbReference type="InterPro" id="IPR001623">
    <property type="entry name" value="DnaJ_domain"/>
</dbReference>
<proteinExistence type="predicted"/>
<evidence type="ECO:0000313" key="9">
    <source>
        <dbReference type="WBParaSite" id="jg20399"/>
    </source>
</evidence>
<evidence type="ECO:0000259" key="7">
    <source>
        <dbReference type="PROSITE" id="PS50076"/>
    </source>
</evidence>
<dbReference type="SMART" id="SM00271">
    <property type="entry name" value="DnaJ"/>
    <property type="match status" value="1"/>
</dbReference>
<feature type="domain" description="J" evidence="7">
    <location>
        <begin position="17"/>
        <end position="83"/>
    </location>
</feature>
<dbReference type="PANTHER" id="PTHR44027:SF7">
    <property type="entry name" value="DNAJ HOMOLOG SUBFAMILY C MEMBER 5 HOMOLOG"/>
    <property type="match status" value="1"/>
</dbReference>
<protein>
    <submittedName>
        <fullName evidence="9">J domain-containing protein</fullName>
    </submittedName>
</protein>
<evidence type="ECO:0000256" key="6">
    <source>
        <dbReference type="SAM" id="Phobius"/>
    </source>
</evidence>
<evidence type="ECO:0000256" key="1">
    <source>
        <dbReference type="ARBA" id="ARBA00004635"/>
    </source>
</evidence>